<gene>
    <name evidence="8" type="ORF">G5B46_23760</name>
</gene>
<feature type="transmembrane region" description="Helical" evidence="6">
    <location>
        <begin position="29"/>
        <end position="45"/>
    </location>
</feature>
<evidence type="ECO:0000256" key="4">
    <source>
        <dbReference type="ARBA" id="ARBA00023136"/>
    </source>
</evidence>
<dbReference type="RefSeq" id="WP_165263128.1">
    <property type="nucleotide sequence ID" value="NZ_JAAKGT010000021.1"/>
</dbReference>
<dbReference type="GO" id="GO:0016020">
    <property type="term" value="C:membrane"/>
    <property type="evidence" value="ECO:0007669"/>
    <property type="project" value="UniProtKB-SubCell"/>
</dbReference>
<comment type="caution">
    <text evidence="8">The sequence shown here is derived from an EMBL/GenBank/DDBJ whole genome shotgun (WGS) entry which is preliminary data.</text>
</comment>
<organism evidence="8">
    <name type="scientific">Caulobacter sp. 602-2</name>
    <dbReference type="NCBI Taxonomy" id="2710887"/>
    <lineage>
        <taxon>Bacteria</taxon>
        <taxon>Pseudomonadati</taxon>
        <taxon>Pseudomonadota</taxon>
        <taxon>Alphaproteobacteria</taxon>
        <taxon>Caulobacterales</taxon>
        <taxon>Caulobacteraceae</taxon>
        <taxon>Caulobacter</taxon>
    </lineage>
</organism>
<dbReference type="AlphaFoldDB" id="A0A6G4R670"/>
<feature type="region of interest" description="Disordered" evidence="5">
    <location>
        <begin position="373"/>
        <end position="401"/>
    </location>
</feature>
<reference evidence="8" key="1">
    <citation type="submission" date="2020-02" db="EMBL/GenBank/DDBJ databases">
        <authorList>
            <person name="Gao J."/>
            <person name="Sun J."/>
        </authorList>
    </citation>
    <scope>NUCLEOTIDE SEQUENCE</scope>
    <source>
        <strain evidence="8">602-2</strain>
    </source>
</reference>
<feature type="transmembrane region" description="Helical" evidence="6">
    <location>
        <begin position="174"/>
        <end position="205"/>
    </location>
</feature>
<name>A0A6G4R670_9CAUL</name>
<evidence type="ECO:0000256" key="6">
    <source>
        <dbReference type="SAM" id="Phobius"/>
    </source>
</evidence>
<evidence type="ECO:0000256" key="3">
    <source>
        <dbReference type="ARBA" id="ARBA00022989"/>
    </source>
</evidence>
<feature type="transmembrane region" description="Helical" evidence="6">
    <location>
        <begin position="302"/>
        <end position="323"/>
    </location>
</feature>
<dbReference type="GO" id="GO:0016874">
    <property type="term" value="F:ligase activity"/>
    <property type="evidence" value="ECO:0007669"/>
    <property type="project" value="UniProtKB-KW"/>
</dbReference>
<dbReference type="Pfam" id="PF04932">
    <property type="entry name" value="Wzy_C"/>
    <property type="match status" value="1"/>
</dbReference>
<evidence type="ECO:0000256" key="2">
    <source>
        <dbReference type="ARBA" id="ARBA00022692"/>
    </source>
</evidence>
<comment type="subcellular location">
    <subcellularLocation>
        <location evidence="1">Membrane</location>
        <topology evidence="1">Multi-pass membrane protein</topology>
    </subcellularLocation>
</comment>
<evidence type="ECO:0000259" key="7">
    <source>
        <dbReference type="Pfam" id="PF04932"/>
    </source>
</evidence>
<feature type="transmembrane region" description="Helical" evidence="6">
    <location>
        <begin position="79"/>
        <end position="97"/>
    </location>
</feature>
<protein>
    <submittedName>
        <fullName evidence="8">O-antigen ligase family protein</fullName>
    </submittedName>
</protein>
<feature type="transmembrane region" description="Helical" evidence="6">
    <location>
        <begin position="103"/>
        <end position="127"/>
    </location>
</feature>
<dbReference type="InterPro" id="IPR007016">
    <property type="entry name" value="O-antigen_ligase-rel_domated"/>
</dbReference>
<feature type="transmembrane region" description="Helical" evidence="6">
    <location>
        <begin position="6"/>
        <end position="22"/>
    </location>
</feature>
<evidence type="ECO:0000256" key="5">
    <source>
        <dbReference type="SAM" id="MobiDB-lite"/>
    </source>
</evidence>
<keyword evidence="3 6" id="KW-1133">Transmembrane helix</keyword>
<feature type="domain" description="O-antigen ligase-related" evidence="7">
    <location>
        <begin position="182"/>
        <end position="311"/>
    </location>
</feature>
<dbReference type="EMBL" id="JAAKGT010000021">
    <property type="protein sequence ID" value="NGM52638.1"/>
    <property type="molecule type" value="Genomic_DNA"/>
</dbReference>
<evidence type="ECO:0000256" key="1">
    <source>
        <dbReference type="ARBA" id="ARBA00004141"/>
    </source>
</evidence>
<evidence type="ECO:0000313" key="8">
    <source>
        <dbReference type="EMBL" id="NGM52638.1"/>
    </source>
</evidence>
<keyword evidence="8" id="KW-0436">Ligase</keyword>
<feature type="transmembrane region" description="Helical" evidence="6">
    <location>
        <begin position="148"/>
        <end position="168"/>
    </location>
</feature>
<sequence length="401" mass="43314">MTFRVLFFVGYLSFLLNFDLAFRADGINALIKSFFLIAAIVYVATRPKNYVVLVLLAATLALTTILAMATDWASFSWDVYLRAVTQYIIPFLLLAGIPDKKDINFGLVLASWVPLLALGLGLVYQVIGVWSMFSQGYTGVPRLQGSTIPAFLGGFAMAGAFAAGQYASLRDRRYAILAGVNMLILVATAARMPVAIAAMLLAYTYFATYKDRGSRKFLIGFGGVYAVLGAVAVLGGPIIKRFSMNSLSGRELLWNYLEGLLQEYGRTGIGFGHAIKAVPRSVYILTGSAASHNDFLRIAVELGYVGSFAFFGMFIGAMAAVWLSRRHPPNATMLVAALGYLMLSLTDNALATPPYFTLLFVGAIASFATREVRSPRPRPSRPAWLTPPGSAGRGVSRGAIS</sequence>
<feature type="transmembrane region" description="Helical" evidence="6">
    <location>
        <begin position="217"/>
        <end position="239"/>
    </location>
</feature>
<dbReference type="PANTHER" id="PTHR37422">
    <property type="entry name" value="TEICHURONIC ACID BIOSYNTHESIS PROTEIN TUAE"/>
    <property type="match status" value="1"/>
</dbReference>
<accession>A0A6G4R670</accession>
<keyword evidence="4 6" id="KW-0472">Membrane</keyword>
<dbReference type="InterPro" id="IPR051533">
    <property type="entry name" value="WaaL-like"/>
</dbReference>
<keyword evidence="2 6" id="KW-0812">Transmembrane</keyword>
<feature type="transmembrane region" description="Helical" evidence="6">
    <location>
        <begin position="51"/>
        <end position="72"/>
    </location>
</feature>
<feature type="transmembrane region" description="Helical" evidence="6">
    <location>
        <begin position="352"/>
        <end position="369"/>
    </location>
</feature>
<proteinExistence type="predicted"/>
<dbReference type="PANTHER" id="PTHR37422:SF13">
    <property type="entry name" value="LIPOPOLYSACCHARIDE BIOSYNTHESIS PROTEIN PA4999-RELATED"/>
    <property type="match status" value="1"/>
</dbReference>